<feature type="compositionally biased region" description="Basic and acidic residues" evidence="1">
    <location>
        <begin position="517"/>
        <end position="530"/>
    </location>
</feature>
<keyword evidence="3" id="KW-1185">Reference proteome</keyword>
<proteinExistence type="predicted"/>
<feature type="compositionally biased region" description="Basic and acidic residues" evidence="1">
    <location>
        <begin position="665"/>
        <end position="682"/>
    </location>
</feature>
<feature type="region of interest" description="Disordered" evidence="1">
    <location>
        <begin position="325"/>
        <end position="344"/>
    </location>
</feature>
<feature type="region of interest" description="Disordered" evidence="1">
    <location>
        <begin position="510"/>
        <end position="548"/>
    </location>
</feature>
<feature type="compositionally biased region" description="Acidic residues" evidence="1">
    <location>
        <begin position="636"/>
        <end position="648"/>
    </location>
</feature>
<dbReference type="OrthoDB" id="1304871at2759"/>
<feature type="compositionally biased region" description="Low complexity" evidence="1">
    <location>
        <begin position="115"/>
        <end position="130"/>
    </location>
</feature>
<feature type="compositionally biased region" description="Basic and acidic residues" evidence="1">
    <location>
        <begin position="35"/>
        <end position="44"/>
    </location>
</feature>
<feature type="compositionally biased region" description="Basic and acidic residues" evidence="1">
    <location>
        <begin position="586"/>
        <end position="598"/>
    </location>
</feature>
<feature type="compositionally biased region" description="Polar residues" evidence="1">
    <location>
        <begin position="532"/>
        <end position="548"/>
    </location>
</feature>
<feature type="region of interest" description="Disordered" evidence="1">
    <location>
        <begin position="788"/>
        <end position="810"/>
    </location>
</feature>
<dbReference type="GO" id="GO:0005516">
    <property type="term" value="F:calmodulin binding"/>
    <property type="evidence" value="ECO:0007669"/>
    <property type="project" value="InterPro"/>
</dbReference>
<feature type="region of interest" description="Disordered" evidence="1">
    <location>
        <begin position="563"/>
        <end position="682"/>
    </location>
</feature>
<dbReference type="KEGG" id="pda:103705596"/>
<dbReference type="PANTHER" id="PTHR33923:SF2">
    <property type="entry name" value="CALMODULIN-BINDING PROTEIN-RELATED"/>
    <property type="match status" value="1"/>
</dbReference>
<dbReference type="InterPro" id="IPR012417">
    <property type="entry name" value="CaM-bd_dom_pln"/>
</dbReference>
<evidence type="ECO:0000259" key="2">
    <source>
        <dbReference type="SMART" id="SM01054"/>
    </source>
</evidence>
<gene>
    <name evidence="4" type="primary">LOC103705596</name>
</gene>
<dbReference type="RefSeq" id="XP_008787588.2">
    <property type="nucleotide sequence ID" value="XM_008789366.4"/>
</dbReference>
<dbReference type="PANTHER" id="PTHR33923">
    <property type="entry name" value="CALMODULIN-BINDING PROTEIN-RELATED"/>
    <property type="match status" value="1"/>
</dbReference>
<feature type="region of interest" description="Disordered" evidence="1">
    <location>
        <begin position="1"/>
        <end position="137"/>
    </location>
</feature>
<dbReference type="Pfam" id="PF07839">
    <property type="entry name" value="CaM_binding"/>
    <property type="match status" value="1"/>
</dbReference>
<evidence type="ECO:0000256" key="1">
    <source>
        <dbReference type="SAM" id="MobiDB-lite"/>
    </source>
</evidence>
<dbReference type="AlphaFoldDB" id="A0A8B7BXT1"/>
<feature type="compositionally biased region" description="Basic and acidic residues" evidence="1">
    <location>
        <begin position="714"/>
        <end position="728"/>
    </location>
</feature>
<dbReference type="Proteomes" id="UP000228380">
    <property type="component" value="Unplaced"/>
</dbReference>
<name>A0A8B7BXT1_PHODC</name>
<feature type="region of interest" description="Disordered" evidence="1">
    <location>
        <begin position="244"/>
        <end position="267"/>
    </location>
</feature>
<evidence type="ECO:0000313" key="3">
    <source>
        <dbReference type="Proteomes" id="UP000228380"/>
    </source>
</evidence>
<feature type="compositionally biased region" description="Basic and acidic residues" evidence="1">
    <location>
        <begin position="563"/>
        <end position="574"/>
    </location>
</feature>
<organism evidence="3 4">
    <name type="scientific">Phoenix dactylifera</name>
    <name type="common">Date palm</name>
    <dbReference type="NCBI Taxonomy" id="42345"/>
    <lineage>
        <taxon>Eukaryota</taxon>
        <taxon>Viridiplantae</taxon>
        <taxon>Streptophyta</taxon>
        <taxon>Embryophyta</taxon>
        <taxon>Tracheophyta</taxon>
        <taxon>Spermatophyta</taxon>
        <taxon>Magnoliopsida</taxon>
        <taxon>Liliopsida</taxon>
        <taxon>Arecaceae</taxon>
        <taxon>Coryphoideae</taxon>
        <taxon>Phoeniceae</taxon>
        <taxon>Phoenix</taxon>
    </lineage>
</organism>
<dbReference type="GeneID" id="103705596"/>
<reference evidence="4" key="1">
    <citation type="submission" date="2025-08" db="UniProtKB">
        <authorList>
            <consortium name="RefSeq"/>
        </authorList>
    </citation>
    <scope>IDENTIFICATION</scope>
    <source>
        <tissue evidence="4">Young leaves</tissue>
    </source>
</reference>
<feature type="compositionally biased region" description="Polar residues" evidence="1">
    <location>
        <begin position="650"/>
        <end position="664"/>
    </location>
</feature>
<dbReference type="SMART" id="SM01054">
    <property type="entry name" value="CaM_binding"/>
    <property type="match status" value="1"/>
</dbReference>
<dbReference type="InterPro" id="IPR044681">
    <property type="entry name" value="PICBP-like"/>
</dbReference>
<sequence length="891" mass="98496">MVQRKAPYRLGSQTKSKKVPVKHERNPSCYQLQDSRNKGGGDTKKKVKSTKISDLESEQVQFDQPTMHKWSSAIKISDQLPNYMKPTSSSDARKEQVKVTSHSPGTSDRIRSPRNLSNLNYSKLSTSSSSPDGSGLKHVKVLKRKPSVRQVRPWMKKSLGIALCPKLNANRATCSSTLKDSKFPKALDLNPGGTEAEGTSVMKVCPYKYCSLNGHRHESLPPLKCFLLSRRKLIKTQKSMKLKGVSPFRKKDPGKDEKEAGTGQAVNSRAPSALEILMEEVANDFFVKIYAKPQKQILESVNCNETCLQVKDDTENPEVLDNLELSKNDGEGAESKEDDGRNVADEIHENNSVICLEDDIDQKTDLSIEDMDVMTIFLEYVNCDQQDEDDEGNSTSLVQKDDAELSLECQVADGLVEDSEDLADGVIKVPAEASEMDLEEDADQFPDNKTDYSEYTDGLGPQFGHLFEDNDIGNGLSLGAEITSVACEIAEADVGSPCVAYEQFAECGHTTASEGISSDRDDVYSDEGKESSAINSASCDDNIQDQSTGSLISKPVEAKLLKENDLGDPPHSKENNSSMSFLGYLEDSKGPEEGRETKPNFPGQDGEGEGSEPINLEARTILDDGSAEQTMLSDGTNEEETMNGEVEDASSLSKVHLSDSNDGSTGRENDAAEVDHNQAEIETKVCEYDDTSEETSILVKIHISFNDLPDEVDTGNKREKSEKDHQEEVNETDDVVQIKDNLEICLTSSKEGPEEDKIINTVAAFSSQDPTEACGRQKPKISIVRKRRTDEEEQMKEFNPRAPNFLPVEPDPEAEQVDLRHQEMDERKNAEEWMIDHALQQTVTKLSSARKRKVALLVEAFETVIPTPMCEQAVQHDGQGFDHTRPIQACS</sequence>
<feature type="compositionally biased region" description="Basic and acidic residues" evidence="1">
    <location>
        <begin position="249"/>
        <end position="260"/>
    </location>
</feature>
<feature type="domain" description="Calmodulin-binding" evidence="2">
    <location>
        <begin position="753"/>
        <end position="866"/>
    </location>
</feature>
<feature type="region of interest" description="Disordered" evidence="1">
    <location>
        <begin position="707"/>
        <end position="732"/>
    </location>
</feature>
<accession>A0A8B7BXT1</accession>
<protein>
    <submittedName>
        <fullName evidence="4">Calmodulin binding protein PICBP</fullName>
    </submittedName>
</protein>
<evidence type="ECO:0000313" key="4">
    <source>
        <dbReference type="RefSeq" id="XP_008787588.2"/>
    </source>
</evidence>